<evidence type="ECO:0008006" key="5">
    <source>
        <dbReference type="Google" id="ProtNLM"/>
    </source>
</evidence>
<keyword evidence="2" id="KW-0812">Transmembrane</keyword>
<gene>
    <name evidence="3" type="ORF">CVLEPA_LOCUS22864</name>
</gene>
<proteinExistence type="inferred from homology"/>
<reference evidence="3 4" key="1">
    <citation type="submission" date="2024-02" db="EMBL/GenBank/DDBJ databases">
        <authorList>
            <person name="Daric V."/>
            <person name="Darras S."/>
        </authorList>
    </citation>
    <scope>NUCLEOTIDE SEQUENCE [LARGE SCALE GENOMIC DNA]</scope>
</reference>
<dbReference type="PANTHER" id="PTHR24291">
    <property type="entry name" value="CYTOCHROME P450 FAMILY 4"/>
    <property type="match status" value="1"/>
</dbReference>
<comment type="similarity">
    <text evidence="1">Belongs to the cytochrome P450 family.</text>
</comment>
<dbReference type="Gene3D" id="1.10.630.10">
    <property type="entry name" value="Cytochrome P450"/>
    <property type="match status" value="1"/>
</dbReference>
<evidence type="ECO:0000256" key="1">
    <source>
        <dbReference type="ARBA" id="ARBA00010617"/>
    </source>
</evidence>
<keyword evidence="2" id="KW-0472">Membrane</keyword>
<dbReference type="EMBL" id="CAWYQH010000114">
    <property type="protein sequence ID" value="CAK8690232.1"/>
    <property type="molecule type" value="Genomic_DNA"/>
</dbReference>
<name>A0ABP0GEM2_CLALP</name>
<feature type="transmembrane region" description="Helical" evidence="2">
    <location>
        <begin position="21"/>
        <end position="42"/>
    </location>
</feature>
<dbReference type="SUPFAM" id="SSF48264">
    <property type="entry name" value="Cytochrome P450"/>
    <property type="match status" value="1"/>
</dbReference>
<protein>
    <recommendedName>
        <fullName evidence="5">Cytochrome P450</fullName>
    </recommendedName>
</protein>
<comment type="caution">
    <text evidence="3">The sequence shown here is derived from an EMBL/GenBank/DDBJ whole genome shotgun (WGS) entry which is preliminary data.</text>
</comment>
<dbReference type="InterPro" id="IPR050196">
    <property type="entry name" value="Cytochrome_P450_Monoox"/>
</dbReference>
<dbReference type="PANTHER" id="PTHR24291:SF201">
    <property type="entry name" value="CYTOCHROME P450, FAMILY 4, SUBFAMILY B, POLYPEPTIDE 7"/>
    <property type="match status" value="1"/>
</dbReference>
<dbReference type="PRINTS" id="PR00463">
    <property type="entry name" value="EP450I"/>
</dbReference>
<evidence type="ECO:0000256" key="2">
    <source>
        <dbReference type="SAM" id="Phobius"/>
    </source>
</evidence>
<dbReference type="InterPro" id="IPR002401">
    <property type="entry name" value="Cyt_P450_E_grp-I"/>
</dbReference>
<feature type="transmembrane region" description="Helical" evidence="2">
    <location>
        <begin position="84"/>
        <end position="103"/>
    </location>
</feature>
<keyword evidence="2" id="KW-1133">Transmembrane helix</keyword>
<organism evidence="3 4">
    <name type="scientific">Clavelina lepadiformis</name>
    <name type="common">Light-bulb sea squirt</name>
    <name type="synonym">Ascidia lepadiformis</name>
    <dbReference type="NCBI Taxonomy" id="159417"/>
    <lineage>
        <taxon>Eukaryota</taxon>
        <taxon>Metazoa</taxon>
        <taxon>Chordata</taxon>
        <taxon>Tunicata</taxon>
        <taxon>Ascidiacea</taxon>
        <taxon>Aplousobranchia</taxon>
        <taxon>Clavelinidae</taxon>
        <taxon>Clavelina</taxon>
    </lineage>
</organism>
<evidence type="ECO:0000313" key="4">
    <source>
        <dbReference type="Proteomes" id="UP001642483"/>
    </source>
</evidence>
<evidence type="ECO:0000313" key="3">
    <source>
        <dbReference type="EMBL" id="CAK8690232.1"/>
    </source>
</evidence>
<dbReference type="InterPro" id="IPR036396">
    <property type="entry name" value="Cyt_P450_sf"/>
</dbReference>
<dbReference type="Proteomes" id="UP001642483">
    <property type="component" value="Unassembled WGS sequence"/>
</dbReference>
<dbReference type="PRINTS" id="PR00385">
    <property type="entry name" value="P450"/>
</dbReference>
<dbReference type="Pfam" id="PF00067">
    <property type="entry name" value="p450"/>
    <property type="match status" value="1"/>
</dbReference>
<keyword evidence="4" id="KW-1185">Reference proteome</keyword>
<sequence length="545" mass="62756">MAVNSVLLQPGWMSGTLLSDVIVAFILVVVVKSVVVPTVNFFNAQRKLWKTVPSPTPHWLLGHVLQLPHNDAGYRKRVEMIRDFPFMFCYQISWFVNQVFLYHPEPIKKLLTTQNPKGPGYENVKHLLGNGLITSSGKKWHRHRHMLTPVFYFEVLKTYVKTFNESIPLLTDWLEKVAESGESGDICKQLAILSYSNLSQCVMSQPAYKDGTPMPYAKAIESFSQTSMKRLYNPLMWSDKVFFRTKMGKRWKEARRRQREKIWVIPDTLHPMTQRSSSIIRDRKQVLARSDKNERVSCATEDGTFFSFQRRKNKSLDFLDMLIQAKDEKGQGLGEQDIVDEVTTMFSAGQETTANAMSWFSYLLAKNQDWQEKCRAEVTEVCGSDGEILWEDIPKLKILSLCVKETLRLYPVASIVGRTLTSDMTFKNPYNSTQTVTLDKGTAVVINFHTLHRHPDFWEDPEAFDPERFTAERSKDRPPFAYLPFSGSYRNCIGQNFALNQIKVTFCHILRRFRLRLPPGVKNIAMDPALTLQPHNGLPVKVEKI</sequence>
<dbReference type="InterPro" id="IPR001128">
    <property type="entry name" value="Cyt_P450"/>
</dbReference>
<accession>A0ABP0GEM2</accession>